<dbReference type="PATRIC" id="fig|1420583.3.peg.2179"/>
<dbReference type="STRING" id="1420583.V473_10830"/>
<sequence length="132" mass="14097">MKLRIMHVAAVGALIACAAGIGGYAHGVGVGRAQEQAGQHRADQAADKAHRQLQEKIDHAAQASQQREYSRQSIVREIHHESQKVIERPVYRNVCVDADGVGLLDRAAATANADDLWGISGDTRPIADGPAD</sequence>
<evidence type="ECO:0000313" key="3">
    <source>
        <dbReference type="Proteomes" id="UP000052232"/>
    </source>
</evidence>
<evidence type="ECO:0000256" key="1">
    <source>
        <dbReference type="SAM" id="MobiDB-lite"/>
    </source>
</evidence>
<protein>
    <submittedName>
        <fullName evidence="2">Uncharacterized protein</fullName>
    </submittedName>
</protein>
<evidence type="ECO:0000313" key="2">
    <source>
        <dbReference type="EMBL" id="KMS58574.1"/>
    </source>
</evidence>
<feature type="region of interest" description="Disordered" evidence="1">
    <location>
        <begin position="35"/>
        <end position="71"/>
    </location>
</feature>
<keyword evidence="3" id="KW-1185">Reference proteome</keyword>
<dbReference type="PROSITE" id="PS51257">
    <property type="entry name" value="PROKAR_LIPOPROTEIN"/>
    <property type="match status" value="1"/>
</dbReference>
<organism evidence="2 3">
    <name type="scientific">Sphingobium cupriresistens LL01</name>
    <dbReference type="NCBI Taxonomy" id="1420583"/>
    <lineage>
        <taxon>Bacteria</taxon>
        <taxon>Pseudomonadati</taxon>
        <taxon>Pseudomonadota</taxon>
        <taxon>Alphaproteobacteria</taxon>
        <taxon>Sphingomonadales</taxon>
        <taxon>Sphingomonadaceae</taxon>
        <taxon>Sphingobium</taxon>
    </lineage>
</organism>
<dbReference type="AlphaFoldDB" id="A0A0J7Y420"/>
<proteinExistence type="predicted"/>
<dbReference type="RefSeq" id="WP_066603530.1">
    <property type="nucleotide sequence ID" value="NZ_KQ130434.1"/>
</dbReference>
<dbReference type="Proteomes" id="UP000052232">
    <property type="component" value="Unassembled WGS sequence"/>
</dbReference>
<accession>A0A0J7Y420</accession>
<reference evidence="2 3" key="1">
    <citation type="journal article" date="2015" name="G3 (Bethesda)">
        <title>Insights into Ongoing Evolution of the Hexachlorocyclohexane Catabolic Pathway from Comparative Genomics of Ten Sphingomonadaceae Strains.</title>
        <authorList>
            <person name="Pearce S.L."/>
            <person name="Oakeshott J.G."/>
            <person name="Pandey G."/>
        </authorList>
    </citation>
    <scope>NUCLEOTIDE SEQUENCE [LARGE SCALE GENOMIC DNA]</scope>
    <source>
        <strain evidence="2 3">LL01</strain>
    </source>
</reference>
<dbReference type="EMBL" id="JACT01000001">
    <property type="protein sequence ID" value="KMS58574.1"/>
    <property type="molecule type" value="Genomic_DNA"/>
</dbReference>
<name>A0A0J7Y420_9SPHN</name>
<comment type="caution">
    <text evidence="2">The sequence shown here is derived from an EMBL/GenBank/DDBJ whole genome shotgun (WGS) entry which is preliminary data.</text>
</comment>
<gene>
    <name evidence="2" type="ORF">V473_10830</name>
</gene>
<feature type="compositionally biased region" description="Basic and acidic residues" evidence="1">
    <location>
        <begin position="38"/>
        <end position="59"/>
    </location>
</feature>